<accession>A0ACC3YQF3</accession>
<name>A0ACC3YQF3_COLTU</name>
<evidence type="ECO:0000313" key="2">
    <source>
        <dbReference type="Proteomes" id="UP000805649"/>
    </source>
</evidence>
<gene>
    <name evidence="1" type="ORF">CTRU02_210944</name>
</gene>
<dbReference type="Proteomes" id="UP000805649">
    <property type="component" value="Unassembled WGS sequence"/>
</dbReference>
<proteinExistence type="predicted"/>
<sequence length="597" mass="65125">MAVANVGHSRGVGFWEKWAVLLCLLFPTALSSVLIVAHLQRWTVNGSWYESSFATITSKRAAIQSCIQLIAALLALIHTSAVAILIQHGTRLAFFQTSGSTTQTLKGLMCLGIPRIRWDIRLRFLLPTLAFSCLGLISSALWVGAMTPVSGTIVVQETIRVPSFKNTSLIKEYPSEISRAGPSVTTRQGLFTYSVGVKLLGSLIASGASATTPDGSVRKHPKIDNTQYIYEGRSYGVGSSVGIQDSAISNRTSAIKYSFQEDGYIPQVQCSYNNSMDFQIRKQFPQRIFPVTGWVPDSVGGSQFSEYVGHSPDAIVAVGVAHSDKSPRRYISIAAGKSYLALNATQCTVDYNPTRFNVSVGIRGRNITVVPFADIDDIDPQRNMTRTVVRQFELISNDLTNFYESILGNAFLSSITAWNMSSNENDTFTEREATLRGLENSITAMTESMLAAYGAAQLMVGNFSETKEADVTIGVFVIGEKVYVVAVAVLNALVLLGVLVETVRTRGWKGLSPFDFSDPDWLITASFRGGVLSSKSQRSNDELWAARGVKTTVFSSYSPIGESYSKDETYVEVVATGDNNCEVALVMRNDGNLRHDI</sequence>
<protein>
    <submittedName>
        <fullName evidence="1">Uncharacterized protein</fullName>
    </submittedName>
</protein>
<reference evidence="1 2" key="1">
    <citation type="journal article" date="2020" name="Phytopathology">
        <title>Genome Sequence Resources of Colletotrichum truncatum, C. plurivorum, C. musicola, and C. sojae: Four Species Pathogenic to Soybean (Glycine max).</title>
        <authorList>
            <person name="Rogerio F."/>
            <person name="Boufleur T.R."/>
            <person name="Ciampi-Guillardi M."/>
            <person name="Sukno S.A."/>
            <person name="Thon M.R."/>
            <person name="Massola Junior N.S."/>
            <person name="Baroncelli R."/>
        </authorList>
    </citation>
    <scope>NUCLEOTIDE SEQUENCE [LARGE SCALE GENOMIC DNA]</scope>
    <source>
        <strain evidence="1 2">CMES1059</strain>
    </source>
</reference>
<organism evidence="1 2">
    <name type="scientific">Colletotrichum truncatum</name>
    <name type="common">Anthracnose fungus</name>
    <name type="synonym">Colletotrichum capsici</name>
    <dbReference type="NCBI Taxonomy" id="5467"/>
    <lineage>
        <taxon>Eukaryota</taxon>
        <taxon>Fungi</taxon>
        <taxon>Dikarya</taxon>
        <taxon>Ascomycota</taxon>
        <taxon>Pezizomycotina</taxon>
        <taxon>Sordariomycetes</taxon>
        <taxon>Hypocreomycetidae</taxon>
        <taxon>Glomerellales</taxon>
        <taxon>Glomerellaceae</taxon>
        <taxon>Colletotrichum</taxon>
        <taxon>Colletotrichum truncatum species complex</taxon>
    </lineage>
</organism>
<comment type="caution">
    <text evidence="1">The sequence shown here is derived from an EMBL/GenBank/DDBJ whole genome shotgun (WGS) entry which is preliminary data.</text>
</comment>
<dbReference type="EMBL" id="VUJX02000007">
    <property type="protein sequence ID" value="KAL0934145.1"/>
    <property type="molecule type" value="Genomic_DNA"/>
</dbReference>
<evidence type="ECO:0000313" key="1">
    <source>
        <dbReference type="EMBL" id="KAL0934145.1"/>
    </source>
</evidence>
<keyword evidence="2" id="KW-1185">Reference proteome</keyword>